<dbReference type="Pfam" id="PF01627">
    <property type="entry name" value="Hpt"/>
    <property type="match status" value="1"/>
</dbReference>
<accession>A0A091BDL3</accession>
<dbReference type="PROSITE" id="PS50894">
    <property type="entry name" value="HPT"/>
    <property type="match status" value="1"/>
</dbReference>
<dbReference type="GO" id="GO:0000160">
    <property type="term" value="P:phosphorelay signal transduction system"/>
    <property type="evidence" value="ECO:0007669"/>
    <property type="project" value="UniProtKB-KW"/>
</dbReference>
<dbReference type="GO" id="GO:0004672">
    <property type="term" value="F:protein kinase activity"/>
    <property type="evidence" value="ECO:0007669"/>
    <property type="project" value="UniProtKB-ARBA"/>
</dbReference>
<comment type="caution">
    <text evidence="4">The sequence shown here is derived from an EMBL/GenBank/DDBJ whole genome shotgun (WGS) entry which is preliminary data.</text>
</comment>
<dbReference type="AlphaFoldDB" id="A0A091BDL3"/>
<name>A0A091BDL3_9GAMM</name>
<dbReference type="EMBL" id="AVCI01000010">
    <property type="protein sequence ID" value="KFN42460.1"/>
    <property type="molecule type" value="Genomic_DNA"/>
</dbReference>
<feature type="modified residue" description="Phosphohistidine" evidence="2">
    <location>
        <position position="62"/>
    </location>
</feature>
<evidence type="ECO:0000259" key="3">
    <source>
        <dbReference type="PROSITE" id="PS50894"/>
    </source>
</evidence>
<keyword evidence="5" id="KW-1185">Reference proteome</keyword>
<dbReference type="PATRIC" id="fig|1121015.4.peg.2265"/>
<dbReference type="STRING" id="1121015.GCA_000420545_02845"/>
<dbReference type="InterPro" id="IPR008207">
    <property type="entry name" value="Sig_transdc_His_kin_Hpt_dom"/>
</dbReference>
<evidence type="ECO:0000256" key="2">
    <source>
        <dbReference type="PROSITE-ProRule" id="PRU00110"/>
    </source>
</evidence>
<feature type="domain" description="HPt" evidence="3">
    <location>
        <begin position="23"/>
        <end position="121"/>
    </location>
</feature>
<keyword evidence="2" id="KW-0597">Phosphoprotein</keyword>
<proteinExistence type="predicted"/>
<dbReference type="SUPFAM" id="SSF47226">
    <property type="entry name" value="Histidine-containing phosphotransfer domain, HPT domain"/>
    <property type="match status" value="1"/>
</dbReference>
<organism evidence="4 5">
    <name type="scientific">Arenimonas oryziterrae DSM 21050 = YC6267</name>
    <dbReference type="NCBI Taxonomy" id="1121015"/>
    <lineage>
        <taxon>Bacteria</taxon>
        <taxon>Pseudomonadati</taxon>
        <taxon>Pseudomonadota</taxon>
        <taxon>Gammaproteobacteria</taxon>
        <taxon>Lysobacterales</taxon>
        <taxon>Lysobacteraceae</taxon>
        <taxon>Arenimonas</taxon>
    </lineage>
</organism>
<protein>
    <recommendedName>
        <fullName evidence="3">HPt domain-containing protein</fullName>
    </recommendedName>
</protein>
<dbReference type="RefSeq" id="WP_022970433.1">
    <property type="nucleotide sequence ID" value="NZ_ATVD01000007.1"/>
</dbReference>
<evidence type="ECO:0000313" key="4">
    <source>
        <dbReference type="EMBL" id="KFN42460.1"/>
    </source>
</evidence>
<evidence type="ECO:0000256" key="1">
    <source>
        <dbReference type="ARBA" id="ARBA00023012"/>
    </source>
</evidence>
<dbReference type="Proteomes" id="UP000029385">
    <property type="component" value="Unassembled WGS sequence"/>
</dbReference>
<reference evidence="4 5" key="1">
    <citation type="submission" date="2013-09" db="EMBL/GenBank/DDBJ databases">
        <title>Genome sequencing of Arenimonas oryziterrae.</title>
        <authorList>
            <person name="Chen F."/>
            <person name="Wang G."/>
        </authorList>
    </citation>
    <scope>NUCLEOTIDE SEQUENCE [LARGE SCALE GENOMIC DNA]</scope>
    <source>
        <strain evidence="4 5">YC6267</strain>
    </source>
</reference>
<keyword evidence="1" id="KW-0902">Two-component regulatory system</keyword>
<dbReference type="Gene3D" id="1.20.120.160">
    <property type="entry name" value="HPT domain"/>
    <property type="match status" value="1"/>
</dbReference>
<sequence>MTSSGTPIDPKALDLLNSLESDRPGLISELVRLFLADAPKQMQLIDDGHAARDVEQVGQAAHFLRSGAMALGLTQLTEASLAVERADLADYGLAPMGERIGVLRVELRNALLALLNEVKQI</sequence>
<evidence type="ECO:0000313" key="5">
    <source>
        <dbReference type="Proteomes" id="UP000029385"/>
    </source>
</evidence>
<dbReference type="InterPro" id="IPR036641">
    <property type="entry name" value="HPT_dom_sf"/>
</dbReference>
<gene>
    <name evidence="4" type="ORF">N789_13975</name>
</gene>